<dbReference type="Proteomes" id="UP000434223">
    <property type="component" value="Unassembled WGS sequence"/>
</dbReference>
<dbReference type="PANTHER" id="PTHR43227:SF11">
    <property type="entry name" value="BLL4140 PROTEIN"/>
    <property type="match status" value="1"/>
</dbReference>
<dbReference type="PROSITE" id="PS51257">
    <property type="entry name" value="PROKAR_LIPOPROTEIN"/>
    <property type="match status" value="1"/>
</dbReference>
<dbReference type="InterPro" id="IPR035906">
    <property type="entry name" value="MetI-like_sf"/>
</dbReference>
<accession>A0AAW9WEF9</accession>
<feature type="transmembrane region" description="Helical" evidence="7">
    <location>
        <begin position="156"/>
        <end position="180"/>
    </location>
</feature>
<comment type="caution">
    <text evidence="9">The sequence shown here is derived from an EMBL/GenBank/DDBJ whole genome shotgun (WGS) entry which is preliminary data.</text>
</comment>
<dbReference type="GO" id="GO:0005886">
    <property type="term" value="C:plasma membrane"/>
    <property type="evidence" value="ECO:0007669"/>
    <property type="project" value="UniProtKB-SubCell"/>
</dbReference>
<evidence type="ECO:0000256" key="2">
    <source>
        <dbReference type="ARBA" id="ARBA00022448"/>
    </source>
</evidence>
<dbReference type="PANTHER" id="PTHR43227">
    <property type="entry name" value="BLL4140 PROTEIN"/>
    <property type="match status" value="1"/>
</dbReference>
<feature type="transmembrane region" description="Helical" evidence="7">
    <location>
        <begin position="78"/>
        <end position="99"/>
    </location>
</feature>
<dbReference type="InterPro" id="IPR050809">
    <property type="entry name" value="UgpAE/MalFG_permease"/>
</dbReference>
<evidence type="ECO:0000256" key="7">
    <source>
        <dbReference type="RuleBase" id="RU363032"/>
    </source>
</evidence>
<feature type="transmembrane region" description="Helical" evidence="7">
    <location>
        <begin position="259"/>
        <end position="284"/>
    </location>
</feature>
<evidence type="ECO:0000256" key="5">
    <source>
        <dbReference type="ARBA" id="ARBA00022989"/>
    </source>
</evidence>
<keyword evidence="4 7" id="KW-0812">Transmembrane</keyword>
<dbReference type="SUPFAM" id="SSF161098">
    <property type="entry name" value="MetI-like"/>
    <property type="match status" value="1"/>
</dbReference>
<keyword evidence="6 7" id="KW-0472">Membrane</keyword>
<reference evidence="9 10" key="1">
    <citation type="submission" date="2019-09" db="EMBL/GenBank/DDBJ databases">
        <title>Draft genome sequencing of Hungatella hathewayi 123Y-2.</title>
        <authorList>
            <person name="Lv Q."/>
            <person name="Li S."/>
        </authorList>
    </citation>
    <scope>NUCLEOTIDE SEQUENCE [LARGE SCALE GENOMIC DNA]</scope>
    <source>
        <strain evidence="9 10">123Y-2</strain>
    </source>
</reference>
<organism evidence="9 10">
    <name type="scientific">Hungatella hathewayi</name>
    <dbReference type="NCBI Taxonomy" id="154046"/>
    <lineage>
        <taxon>Bacteria</taxon>
        <taxon>Bacillati</taxon>
        <taxon>Bacillota</taxon>
        <taxon>Clostridia</taxon>
        <taxon>Lachnospirales</taxon>
        <taxon>Lachnospiraceae</taxon>
        <taxon>Hungatella</taxon>
    </lineage>
</organism>
<evidence type="ECO:0000256" key="4">
    <source>
        <dbReference type="ARBA" id="ARBA00022692"/>
    </source>
</evidence>
<evidence type="ECO:0000259" key="8">
    <source>
        <dbReference type="PROSITE" id="PS50928"/>
    </source>
</evidence>
<dbReference type="AlphaFoldDB" id="A0AAW9WEF9"/>
<evidence type="ECO:0000313" key="9">
    <source>
        <dbReference type="EMBL" id="MUB63299.1"/>
    </source>
</evidence>
<comment type="similarity">
    <text evidence="7">Belongs to the binding-protein-dependent transport system permease family.</text>
</comment>
<dbReference type="CDD" id="cd06261">
    <property type="entry name" value="TM_PBP2"/>
    <property type="match status" value="1"/>
</dbReference>
<evidence type="ECO:0000256" key="1">
    <source>
        <dbReference type="ARBA" id="ARBA00004651"/>
    </source>
</evidence>
<keyword evidence="2 7" id="KW-0813">Transport</keyword>
<dbReference type="GO" id="GO:0055085">
    <property type="term" value="P:transmembrane transport"/>
    <property type="evidence" value="ECO:0007669"/>
    <property type="project" value="InterPro"/>
</dbReference>
<proteinExistence type="inferred from homology"/>
<evidence type="ECO:0000256" key="3">
    <source>
        <dbReference type="ARBA" id="ARBA00022475"/>
    </source>
</evidence>
<dbReference type="Pfam" id="PF00528">
    <property type="entry name" value="BPD_transp_1"/>
    <property type="match status" value="1"/>
</dbReference>
<keyword evidence="5 7" id="KW-1133">Transmembrane helix</keyword>
<comment type="subcellular location">
    <subcellularLocation>
        <location evidence="1 7">Cell membrane</location>
        <topology evidence="1 7">Multi-pass membrane protein</topology>
    </subcellularLocation>
</comment>
<feature type="domain" description="ABC transmembrane type-1" evidence="8">
    <location>
        <begin position="74"/>
        <end position="285"/>
    </location>
</feature>
<feature type="transmembrane region" description="Helical" evidence="7">
    <location>
        <begin position="111"/>
        <end position="136"/>
    </location>
</feature>
<feature type="transmembrane region" description="Helical" evidence="7">
    <location>
        <begin position="20"/>
        <end position="45"/>
    </location>
</feature>
<evidence type="ECO:0000256" key="6">
    <source>
        <dbReference type="ARBA" id="ARBA00023136"/>
    </source>
</evidence>
<sequence length="293" mass="32834">MNMEEQKKNRKIKWNTDYLYLAPAVLFVGCFFISSIIFTINLSFFEWDGFSPMKFTGFSNYVKLFQDPNFRISCMNTIIWVVCSLVVSLIIPLLFAILISNSFWPSGFKNVFYFPTALSGTVGGIVIATILSLSGLPQIFKLLGMDELVYDWLSIPYVNTFIMIATGLWQGIGLNILLFISGLNSMDRSPVEAAKIEGAGTIQLYRKVILPLLKPTIIVVLLMSLVNSFKVFDSIWVMTKGGPYRTSETLALTMYLESFAYGRLGAGAAVAVVLTVVILIVSYFNIRNTFQED</sequence>
<dbReference type="Gene3D" id="1.10.3720.10">
    <property type="entry name" value="MetI-like"/>
    <property type="match status" value="1"/>
</dbReference>
<protein>
    <submittedName>
        <fullName evidence="9">ABC transporter permease subunit</fullName>
    </submittedName>
</protein>
<keyword evidence="3" id="KW-1003">Cell membrane</keyword>
<dbReference type="PROSITE" id="PS50928">
    <property type="entry name" value="ABC_TM1"/>
    <property type="match status" value="1"/>
</dbReference>
<evidence type="ECO:0000313" key="10">
    <source>
        <dbReference type="Proteomes" id="UP000434223"/>
    </source>
</evidence>
<name>A0AAW9WEF9_9FIRM</name>
<dbReference type="InterPro" id="IPR000515">
    <property type="entry name" value="MetI-like"/>
</dbReference>
<dbReference type="EMBL" id="WNME01000005">
    <property type="protein sequence ID" value="MUB63299.1"/>
    <property type="molecule type" value="Genomic_DNA"/>
</dbReference>
<gene>
    <name evidence="9" type="ORF">GNE07_09525</name>
</gene>